<dbReference type="SUPFAM" id="SSF53335">
    <property type="entry name" value="S-adenosyl-L-methionine-dependent methyltransferases"/>
    <property type="match status" value="1"/>
</dbReference>
<gene>
    <name evidence="2" type="ORF">EC973_005789</name>
</gene>
<dbReference type="PANTHER" id="PTHR43591">
    <property type="entry name" value="METHYLTRANSFERASE"/>
    <property type="match status" value="1"/>
</dbReference>
<dbReference type="OrthoDB" id="2013972at2759"/>
<dbReference type="CDD" id="cd02440">
    <property type="entry name" value="AdoMet_MTases"/>
    <property type="match status" value="1"/>
</dbReference>
<organism evidence="2 3">
    <name type="scientific">Apophysomyces ossiformis</name>
    <dbReference type="NCBI Taxonomy" id="679940"/>
    <lineage>
        <taxon>Eukaryota</taxon>
        <taxon>Fungi</taxon>
        <taxon>Fungi incertae sedis</taxon>
        <taxon>Mucoromycota</taxon>
        <taxon>Mucoromycotina</taxon>
        <taxon>Mucoromycetes</taxon>
        <taxon>Mucorales</taxon>
        <taxon>Mucorineae</taxon>
        <taxon>Mucoraceae</taxon>
        <taxon>Apophysomyces</taxon>
    </lineage>
</organism>
<dbReference type="InterPro" id="IPR041698">
    <property type="entry name" value="Methyltransf_25"/>
</dbReference>
<dbReference type="Proteomes" id="UP000605846">
    <property type="component" value="Unassembled WGS sequence"/>
</dbReference>
<accession>A0A8H7BK38</accession>
<name>A0A8H7BK38_9FUNG</name>
<comment type="caution">
    <text evidence="2">The sequence shown here is derived from an EMBL/GenBank/DDBJ whole genome shotgun (WGS) entry which is preliminary data.</text>
</comment>
<dbReference type="Pfam" id="PF13649">
    <property type="entry name" value="Methyltransf_25"/>
    <property type="match status" value="1"/>
</dbReference>
<reference evidence="2" key="1">
    <citation type="submission" date="2020-01" db="EMBL/GenBank/DDBJ databases">
        <title>Genome Sequencing of Three Apophysomyces-Like Fungal Strains Confirms a Novel Fungal Genus in the Mucoromycota with divergent Burkholderia-like Endosymbiotic Bacteria.</title>
        <authorList>
            <person name="Stajich J.E."/>
            <person name="Macias A.M."/>
            <person name="Carter-House D."/>
            <person name="Lovett B."/>
            <person name="Kasson L.R."/>
            <person name="Berry K."/>
            <person name="Grigoriev I."/>
            <person name="Chang Y."/>
            <person name="Spatafora J."/>
            <person name="Kasson M.T."/>
        </authorList>
    </citation>
    <scope>NUCLEOTIDE SEQUENCE</scope>
    <source>
        <strain evidence="2">NRRL A-21654</strain>
    </source>
</reference>
<proteinExistence type="predicted"/>
<dbReference type="Gene3D" id="3.40.50.150">
    <property type="entry name" value="Vaccinia Virus protein VP39"/>
    <property type="match status" value="1"/>
</dbReference>
<dbReference type="AlphaFoldDB" id="A0A8H7BK38"/>
<feature type="domain" description="Methyltransferase" evidence="1">
    <location>
        <begin position="61"/>
        <end position="167"/>
    </location>
</feature>
<protein>
    <recommendedName>
        <fullName evidence="1">Methyltransferase domain-containing protein</fullName>
    </recommendedName>
</protein>
<evidence type="ECO:0000313" key="3">
    <source>
        <dbReference type="Proteomes" id="UP000605846"/>
    </source>
</evidence>
<dbReference type="GO" id="GO:0008168">
    <property type="term" value="F:methyltransferase activity"/>
    <property type="evidence" value="ECO:0007669"/>
    <property type="project" value="TreeGrafter"/>
</dbReference>
<dbReference type="EMBL" id="JABAYA010000338">
    <property type="protein sequence ID" value="KAF7720901.1"/>
    <property type="molecule type" value="Genomic_DNA"/>
</dbReference>
<evidence type="ECO:0000313" key="2">
    <source>
        <dbReference type="EMBL" id="KAF7720901.1"/>
    </source>
</evidence>
<evidence type="ECO:0000259" key="1">
    <source>
        <dbReference type="Pfam" id="PF13649"/>
    </source>
</evidence>
<keyword evidence="3" id="KW-1185">Reference proteome</keyword>
<dbReference type="PANTHER" id="PTHR43591:SF24">
    <property type="entry name" value="2-METHOXY-6-POLYPRENYL-1,4-BENZOQUINOL METHYLASE, MITOCHONDRIAL"/>
    <property type="match status" value="1"/>
</dbReference>
<dbReference type="InterPro" id="IPR029063">
    <property type="entry name" value="SAM-dependent_MTases_sf"/>
</dbReference>
<sequence length="296" mass="33694">MLNYKSINFRWEGGRRLADNQDVAYILPSDQSEVDRLQLNHQMWKLYKSPIHEKLVKGIRVLDIGCGPGWWTLNRYTAVSQIQLIFFKDMAKAYPNSEFVGIDMADIFVTKNVPPNVSFRVMNAGTGLDFPDESFDFVFQRFLVMGFSVEQYLQSVKEMKRILKSGGSIEILELVNVYDNAGPALCQISSWINDAMQARGLDSFIADKISGYLQDAGYCNITDFNYNIPIGPWGGDVGRMFLAIQRMALAAVKVMVTELVHVTEEEYLNTMAKALNETNSYHPFTRFRLIHGVKLN</sequence>